<name>A0A514LFZ4_9BACI</name>
<proteinExistence type="predicted"/>
<dbReference type="KEGG" id="sale:EPH95_05865"/>
<evidence type="ECO:0000256" key="1">
    <source>
        <dbReference type="SAM" id="MobiDB-lite"/>
    </source>
</evidence>
<keyword evidence="3" id="KW-1185">Reference proteome</keyword>
<dbReference type="EMBL" id="CP035485">
    <property type="protein sequence ID" value="QDI90763.1"/>
    <property type="molecule type" value="Genomic_DNA"/>
</dbReference>
<sequence>MKDNTLYSAFNHWEELSSTTKEIMDEEAAKREFELRAQEAEEKGEKRGEERGIKKGQKKSQEAIARKLIAEELDLDLIRRM</sequence>
<reference evidence="3" key="1">
    <citation type="submission" date="2019-01" db="EMBL/GenBank/DDBJ databases">
        <title>Genomic analysis of Salicibibacter sp. NKC3-5.</title>
        <authorList>
            <person name="Oh Y.J."/>
        </authorList>
    </citation>
    <scope>NUCLEOTIDE SEQUENCE [LARGE SCALE GENOMIC DNA]</scope>
    <source>
        <strain evidence="3">NKC3-5</strain>
    </source>
</reference>
<protein>
    <recommendedName>
        <fullName evidence="4">Rpn family recombination-promoting nuclease/putative transposase</fullName>
    </recommendedName>
</protein>
<evidence type="ECO:0000313" key="3">
    <source>
        <dbReference type="Proteomes" id="UP000319756"/>
    </source>
</evidence>
<gene>
    <name evidence="2" type="ORF">EPH95_05865</name>
</gene>
<organism evidence="2 3">
    <name type="scientific">Salicibibacter halophilus</name>
    <dbReference type="NCBI Taxonomy" id="2502791"/>
    <lineage>
        <taxon>Bacteria</taxon>
        <taxon>Bacillati</taxon>
        <taxon>Bacillota</taxon>
        <taxon>Bacilli</taxon>
        <taxon>Bacillales</taxon>
        <taxon>Bacillaceae</taxon>
        <taxon>Salicibibacter</taxon>
    </lineage>
</organism>
<dbReference type="AlphaFoldDB" id="A0A514LFZ4"/>
<evidence type="ECO:0000313" key="2">
    <source>
        <dbReference type="EMBL" id="QDI90763.1"/>
    </source>
</evidence>
<dbReference type="Proteomes" id="UP000319756">
    <property type="component" value="Chromosome"/>
</dbReference>
<evidence type="ECO:0008006" key="4">
    <source>
        <dbReference type="Google" id="ProtNLM"/>
    </source>
</evidence>
<feature type="region of interest" description="Disordered" evidence="1">
    <location>
        <begin position="38"/>
        <end position="62"/>
    </location>
</feature>
<accession>A0A514LFZ4</accession>